<evidence type="ECO:0000256" key="2">
    <source>
        <dbReference type="ARBA" id="ARBA00022801"/>
    </source>
</evidence>
<comment type="similarity">
    <text evidence="1">Belongs to the 'GDXG' lipolytic enzyme family.</text>
</comment>
<dbReference type="InterPro" id="IPR013094">
    <property type="entry name" value="AB_hydrolase_3"/>
</dbReference>
<accession>A0A653BBW5</accession>
<evidence type="ECO:0000313" key="3">
    <source>
        <dbReference type="EMBL" id="VDN65997.1"/>
    </source>
</evidence>
<reference evidence="3" key="1">
    <citation type="submission" date="2018-11" db="EMBL/GenBank/DDBJ databases">
        <authorList>
            <consortium name="Genoscope - CEA"/>
            <person name="William W."/>
        </authorList>
    </citation>
    <scope>NUCLEOTIDE SEQUENCE [LARGE SCALE GENOMIC DNA]</scope>
    <source>
        <strain evidence="3">T9AD</strain>
    </source>
</reference>
<name>A0A653BBW5_ECTOL</name>
<dbReference type="FunFam" id="3.40.50.1820:FF:000089">
    <property type="entry name" value="Alpha/beta hydrolase"/>
    <property type="match status" value="1"/>
</dbReference>
<organism evidence="3">
    <name type="scientific">Ectopseudomonas oleovorans</name>
    <name type="common">Pseudomonas oleovorans</name>
    <dbReference type="NCBI Taxonomy" id="301"/>
    <lineage>
        <taxon>Bacteria</taxon>
        <taxon>Pseudomonadati</taxon>
        <taxon>Pseudomonadota</taxon>
        <taxon>Gammaproteobacteria</taxon>
        <taxon>Pseudomonadales</taxon>
        <taxon>Pseudomonadaceae</taxon>
        <taxon>Ectopseudomonas</taxon>
    </lineage>
</organism>
<dbReference type="InterPro" id="IPR002168">
    <property type="entry name" value="Lipase_GDXG_HIS_AS"/>
</dbReference>
<dbReference type="GO" id="GO:0016787">
    <property type="term" value="F:hydrolase activity"/>
    <property type="evidence" value="ECO:0007669"/>
    <property type="project" value="UniProtKB-KW"/>
</dbReference>
<dbReference type="EMBL" id="LR130779">
    <property type="protein sequence ID" value="VDN65997.1"/>
    <property type="molecule type" value="Genomic_DNA"/>
</dbReference>
<dbReference type="PANTHER" id="PTHR48081:SF8">
    <property type="entry name" value="ALPHA_BETA HYDROLASE FOLD-3 DOMAIN-CONTAINING PROTEIN-RELATED"/>
    <property type="match status" value="1"/>
</dbReference>
<keyword evidence="2" id="KW-0378">Hydrolase</keyword>
<sequence length="307" mass="32947">MPLDSQIAAVLAQFSSLPQPDFSQLDAVSYRKVVDHMMPLLAGAEMSEVRALQVAGGDGPLEARLYRPKAEAGLPLLVFFHGGGFAFGTLDTHDNLCRSLAKQCDAVVVSVAYRLAPESKFPAAPLDCYQATLDLVERAAELGVDASRLALVGDSVGANLAIAVARQATAGTPRIAALGLLYPVTDGFCASPSYQELAEGFFLSREQMHWCWRQYLSHPEQAADPLASPLLAGDLERLPATVLLTAEFDPLRDEGEAFAERLRQAGVRVQSKCCAGMIHGFASMAPFVERAAVELAEFAVDLRQALN</sequence>
<protein>
    <submittedName>
        <fullName evidence="3">Lipase</fullName>
    </submittedName>
</protein>
<dbReference type="SUPFAM" id="SSF53474">
    <property type="entry name" value="alpha/beta-Hydrolases"/>
    <property type="match status" value="1"/>
</dbReference>
<dbReference type="AlphaFoldDB" id="A0A653BBW5"/>
<evidence type="ECO:0000256" key="1">
    <source>
        <dbReference type="ARBA" id="ARBA00010515"/>
    </source>
</evidence>
<dbReference type="InterPro" id="IPR050300">
    <property type="entry name" value="GDXG_lipolytic_enzyme"/>
</dbReference>
<dbReference type="PROSITE" id="PS01173">
    <property type="entry name" value="LIPASE_GDXG_HIS"/>
    <property type="match status" value="1"/>
</dbReference>
<gene>
    <name evidence="3" type="primary">lipP</name>
    <name evidence="3" type="ORF">POT9AD_5022</name>
</gene>
<dbReference type="Gene3D" id="3.40.50.1820">
    <property type="entry name" value="alpha/beta hydrolase"/>
    <property type="match status" value="1"/>
</dbReference>
<dbReference type="OrthoDB" id="9806180at2"/>
<dbReference type="InterPro" id="IPR029058">
    <property type="entry name" value="AB_hydrolase_fold"/>
</dbReference>
<proteinExistence type="inferred from homology"/>
<dbReference type="PANTHER" id="PTHR48081">
    <property type="entry name" value="AB HYDROLASE SUPERFAMILY PROTEIN C4A8.06C"/>
    <property type="match status" value="1"/>
</dbReference>
<dbReference type="Pfam" id="PF07859">
    <property type="entry name" value="Abhydrolase_3"/>
    <property type="match status" value="1"/>
</dbReference>